<evidence type="ECO:0000313" key="3">
    <source>
        <dbReference type="Proteomes" id="UP000675284"/>
    </source>
</evidence>
<evidence type="ECO:0000313" key="2">
    <source>
        <dbReference type="EMBL" id="MBR7796603.1"/>
    </source>
</evidence>
<protein>
    <submittedName>
        <fullName evidence="2">Uncharacterized protein</fullName>
    </submittedName>
</protein>
<sequence>MSDATAGLTFVTCLLLGAGIGMLFGHLEAGGAIGLGLGIVSIALFRKNNK</sequence>
<evidence type="ECO:0000256" key="1">
    <source>
        <dbReference type="SAM" id="Phobius"/>
    </source>
</evidence>
<organism evidence="2 3">
    <name type="scientific">Virgibacillus salarius</name>
    <dbReference type="NCBI Taxonomy" id="447199"/>
    <lineage>
        <taxon>Bacteria</taxon>
        <taxon>Bacillati</taxon>
        <taxon>Bacillota</taxon>
        <taxon>Bacilli</taxon>
        <taxon>Bacillales</taxon>
        <taxon>Bacillaceae</taxon>
        <taxon>Virgibacillus</taxon>
    </lineage>
</organism>
<dbReference type="Proteomes" id="UP000675284">
    <property type="component" value="Unassembled WGS sequence"/>
</dbReference>
<gene>
    <name evidence="2" type="ORF">KCX74_11195</name>
</gene>
<proteinExistence type="predicted"/>
<dbReference type="AlphaFoldDB" id="A0A941DYN6"/>
<keyword evidence="1" id="KW-0472">Membrane</keyword>
<keyword evidence="1" id="KW-0812">Transmembrane</keyword>
<feature type="transmembrane region" description="Helical" evidence="1">
    <location>
        <begin position="29"/>
        <end position="45"/>
    </location>
</feature>
<keyword evidence="3" id="KW-1185">Reference proteome</keyword>
<keyword evidence="1" id="KW-1133">Transmembrane helix</keyword>
<dbReference type="RefSeq" id="WP_161629284.1">
    <property type="nucleotide sequence ID" value="NZ_BAAACY010000134.1"/>
</dbReference>
<accession>A0A941DYN6</accession>
<dbReference type="EMBL" id="JAGSOT010000030">
    <property type="protein sequence ID" value="MBR7796603.1"/>
    <property type="molecule type" value="Genomic_DNA"/>
</dbReference>
<comment type="caution">
    <text evidence="2">The sequence shown here is derived from an EMBL/GenBank/DDBJ whole genome shotgun (WGS) entry which is preliminary data.</text>
</comment>
<name>A0A941DYN6_9BACI</name>
<reference evidence="2" key="1">
    <citation type="submission" date="2021-04" db="EMBL/GenBank/DDBJ databases">
        <title>Isolation and polyphasic classification of algal microorganism.</title>
        <authorList>
            <person name="Wang S."/>
        </authorList>
    </citation>
    <scope>NUCLEOTIDE SEQUENCE</scope>
    <source>
        <strain evidence="2">720a</strain>
    </source>
</reference>